<dbReference type="AlphaFoldDB" id="A0AAE8M5U8"/>
<dbReference type="EMBL" id="ONZP01000134">
    <property type="protein sequence ID" value="SPJ74737.1"/>
    <property type="molecule type" value="Genomic_DNA"/>
</dbReference>
<evidence type="ECO:0000256" key="7">
    <source>
        <dbReference type="ARBA" id="ARBA00047899"/>
    </source>
</evidence>
<organism evidence="10 11">
    <name type="scientific">Fusarium torulosum</name>
    <dbReference type="NCBI Taxonomy" id="33205"/>
    <lineage>
        <taxon>Eukaryota</taxon>
        <taxon>Fungi</taxon>
        <taxon>Dikarya</taxon>
        <taxon>Ascomycota</taxon>
        <taxon>Pezizomycotina</taxon>
        <taxon>Sordariomycetes</taxon>
        <taxon>Hypocreomycetidae</taxon>
        <taxon>Hypocreales</taxon>
        <taxon>Nectriaceae</taxon>
        <taxon>Fusarium</taxon>
    </lineage>
</organism>
<name>A0AAE8M5U8_9HYPO</name>
<evidence type="ECO:0000256" key="2">
    <source>
        <dbReference type="ARBA" id="ARBA00022527"/>
    </source>
</evidence>
<dbReference type="GO" id="GO:0005634">
    <property type="term" value="C:nucleus"/>
    <property type="evidence" value="ECO:0007669"/>
    <property type="project" value="TreeGrafter"/>
</dbReference>
<keyword evidence="5 10" id="KW-0418">Kinase</keyword>
<keyword evidence="6" id="KW-0067">ATP-binding</keyword>
<dbReference type="PANTHER" id="PTHR47634">
    <property type="entry name" value="PROTEIN KINASE DOMAIN-CONTAINING PROTEIN-RELATED"/>
    <property type="match status" value="1"/>
</dbReference>
<evidence type="ECO:0000256" key="5">
    <source>
        <dbReference type="ARBA" id="ARBA00022777"/>
    </source>
</evidence>
<proteinExistence type="predicted"/>
<dbReference type="InterPro" id="IPR000719">
    <property type="entry name" value="Prot_kinase_dom"/>
</dbReference>
<evidence type="ECO:0000313" key="11">
    <source>
        <dbReference type="Proteomes" id="UP001187734"/>
    </source>
</evidence>
<protein>
    <recommendedName>
        <fullName evidence="1">non-specific serine/threonine protein kinase</fullName>
        <ecNumber evidence="1">2.7.11.1</ecNumber>
    </recommendedName>
</protein>
<accession>A0AAE8M5U8</accession>
<dbReference type="InterPro" id="IPR051334">
    <property type="entry name" value="SRPK"/>
</dbReference>
<dbReference type="InterPro" id="IPR011009">
    <property type="entry name" value="Kinase-like_dom_sf"/>
</dbReference>
<dbReference type="GO" id="GO:0050684">
    <property type="term" value="P:regulation of mRNA processing"/>
    <property type="evidence" value="ECO:0007669"/>
    <property type="project" value="TreeGrafter"/>
</dbReference>
<keyword evidence="3" id="KW-0808">Transferase</keyword>
<comment type="catalytic activity">
    <reaction evidence="7">
        <text>L-threonyl-[protein] + ATP = O-phospho-L-threonyl-[protein] + ADP + H(+)</text>
        <dbReference type="Rhea" id="RHEA:46608"/>
        <dbReference type="Rhea" id="RHEA-COMP:11060"/>
        <dbReference type="Rhea" id="RHEA-COMP:11605"/>
        <dbReference type="ChEBI" id="CHEBI:15378"/>
        <dbReference type="ChEBI" id="CHEBI:30013"/>
        <dbReference type="ChEBI" id="CHEBI:30616"/>
        <dbReference type="ChEBI" id="CHEBI:61977"/>
        <dbReference type="ChEBI" id="CHEBI:456216"/>
        <dbReference type="EC" id="2.7.11.1"/>
    </reaction>
</comment>
<gene>
    <name evidence="10" type="ORF">FTOL_04468</name>
</gene>
<feature type="domain" description="Protein kinase" evidence="9">
    <location>
        <begin position="73"/>
        <end position="306"/>
    </location>
</feature>
<dbReference type="PANTHER" id="PTHR47634:SF9">
    <property type="entry name" value="PROTEIN KINASE DOMAIN-CONTAINING PROTEIN-RELATED"/>
    <property type="match status" value="1"/>
</dbReference>
<keyword evidence="4" id="KW-0547">Nucleotide-binding</keyword>
<dbReference type="GO" id="GO:0005524">
    <property type="term" value="F:ATP binding"/>
    <property type="evidence" value="ECO:0007669"/>
    <property type="project" value="UniProtKB-KW"/>
</dbReference>
<evidence type="ECO:0000256" key="6">
    <source>
        <dbReference type="ARBA" id="ARBA00022840"/>
    </source>
</evidence>
<dbReference type="EC" id="2.7.11.1" evidence="1"/>
<evidence type="ECO:0000256" key="8">
    <source>
        <dbReference type="ARBA" id="ARBA00048679"/>
    </source>
</evidence>
<dbReference type="GO" id="GO:0004674">
    <property type="term" value="F:protein serine/threonine kinase activity"/>
    <property type="evidence" value="ECO:0007669"/>
    <property type="project" value="UniProtKB-KW"/>
</dbReference>
<keyword evidence="2" id="KW-0723">Serine/threonine-protein kinase</keyword>
<evidence type="ECO:0000256" key="4">
    <source>
        <dbReference type="ARBA" id="ARBA00022741"/>
    </source>
</evidence>
<dbReference type="SMART" id="SM00220">
    <property type="entry name" value="S_TKc"/>
    <property type="match status" value="1"/>
</dbReference>
<evidence type="ECO:0000256" key="1">
    <source>
        <dbReference type="ARBA" id="ARBA00012513"/>
    </source>
</evidence>
<comment type="catalytic activity">
    <reaction evidence="8">
        <text>L-seryl-[protein] + ATP = O-phospho-L-seryl-[protein] + ADP + H(+)</text>
        <dbReference type="Rhea" id="RHEA:17989"/>
        <dbReference type="Rhea" id="RHEA-COMP:9863"/>
        <dbReference type="Rhea" id="RHEA-COMP:11604"/>
        <dbReference type="ChEBI" id="CHEBI:15378"/>
        <dbReference type="ChEBI" id="CHEBI:29999"/>
        <dbReference type="ChEBI" id="CHEBI:30616"/>
        <dbReference type="ChEBI" id="CHEBI:83421"/>
        <dbReference type="ChEBI" id="CHEBI:456216"/>
        <dbReference type="EC" id="2.7.11.1"/>
    </reaction>
</comment>
<dbReference type="Gene3D" id="1.10.510.10">
    <property type="entry name" value="Transferase(Phosphotransferase) domain 1"/>
    <property type="match status" value="2"/>
</dbReference>
<evidence type="ECO:0000259" key="9">
    <source>
        <dbReference type="SMART" id="SM00220"/>
    </source>
</evidence>
<dbReference type="GO" id="GO:0005737">
    <property type="term" value="C:cytoplasm"/>
    <property type="evidence" value="ECO:0007669"/>
    <property type="project" value="TreeGrafter"/>
</dbReference>
<keyword evidence="11" id="KW-1185">Reference proteome</keyword>
<sequence>MTNLISLRTPFISTKIYSLTPLCLQRLNPAHYYHSQVPTQTYKCNVDAEPLHRYRPGGYHPLVLGDALKDERYKILHKLGWGSYTTTWAAKDQKDDRYVAVKIPVSEVEESGELKILRALSALPIHHPGSSYVNQLLDYFTLVGPNGSHDCLVLELVGPNVADVVESHCEDDRLPSKLAKIFAKQALQGLDFLAANNIFELITGQPPFDVVMLAPSVLVEQMFELTSDELPSRWQAKWHAMQEDVPQNDGGFTLEKWLEETYFGNDKQAEFTTEEIARIAEAIARMLKLEPSLRATPSEILAQGFFQ</sequence>
<dbReference type="GO" id="GO:0000245">
    <property type="term" value="P:spliceosomal complex assembly"/>
    <property type="evidence" value="ECO:0007669"/>
    <property type="project" value="TreeGrafter"/>
</dbReference>
<evidence type="ECO:0000313" key="10">
    <source>
        <dbReference type="EMBL" id="SPJ74737.1"/>
    </source>
</evidence>
<evidence type="ECO:0000256" key="3">
    <source>
        <dbReference type="ARBA" id="ARBA00022679"/>
    </source>
</evidence>
<dbReference type="Gene3D" id="3.30.200.20">
    <property type="entry name" value="Phosphorylase Kinase, domain 1"/>
    <property type="match status" value="1"/>
</dbReference>
<reference evidence="10" key="1">
    <citation type="submission" date="2018-03" db="EMBL/GenBank/DDBJ databases">
        <authorList>
            <person name="Guldener U."/>
        </authorList>
    </citation>
    <scope>NUCLEOTIDE SEQUENCE</scope>
</reference>
<comment type="caution">
    <text evidence="10">The sequence shown here is derived from an EMBL/GenBank/DDBJ whole genome shotgun (WGS) entry which is preliminary data.</text>
</comment>
<dbReference type="SUPFAM" id="SSF56112">
    <property type="entry name" value="Protein kinase-like (PK-like)"/>
    <property type="match status" value="1"/>
</dbReference>
<dbReference type="Proteomes" id="UP001187734">
    <property type="component" value="Unassembled WGS sequence"/>
</dbReference>